<gene>
    <name evidence="2" type="ORF">PVBG_05985</name>
</gene>
<feature type="transmembrane region" description="Helical" evidence="1">
    <location>
        <begin position="235"/>
        <end position="254"/>
    </location>
</feature>
<feature type="transmembrane region" description="Helical" evidence="1">
    <location>
        <begin position="15"/>
        <end position="36"/>
    </location>
</feature>
<accession>A0A0J9T2R2</accession>
<proteinExistence type="predicted"/>
<keyword evidence="1" id="KW-0472">Membrane</keyword>
<organism evidence="2 3">
    <name type="scientific">Plasmodium vivax (strain Brazil I)</name>
    <dbReference type="NCBI Taxonomy" id="1033975"/>
    <lineage>
        <taxon>Eukaryota</taxon>
        <taxon>Sar</taxon>
        <taxon>Alveolata</taxon>
        <taxon>Apicomplexa</taxon>
        <taxon>Aconoidasida</taxon>
        <taxon>Haemosporida</taxon>
        <taxon>Plasmodiidae</taxon>
        <taxon>Plasmodium</taxon>
        <taxon>Plasmodium (Plasmodium)</taxon>
    </lineage>
</organism>
<dbReference type="Proteomes" id="UP000053327">
    <property type="component" value="Unassembled WGS sequence"/>
</dbReference>
<keyword evidence="1" id="KW-1133">Transmembrane helix</keyword>
<dbReference type="EMBL" id="KQ234713">
    <property type="protein sequence ID" value="KMZ89389.1"/>
    <property type="molecule type" value="Genomic_DNA"/>
</dbReference>
<evidence type="ECO:0000256" key="1">
    <source>
        <dbReference type="SAM" id="Phobius"/>
    </source>
</evidence>
<sequence>MADLKNYDLRKNKNYIYIFKIVTVVILMWMHIPYHYMGNSNRSLDKSIKIDKILEIHSQRSLAKQEYKKNLDSSSMKERLPDYRIHMEIKNKKNVSTYGHLNKDGLNKLDAYKKSYKNRYAKKNWLAKLDCYFEKKVFDKIDNICNLAEKMHNDKKKYLNKIHIKYTIFFILLSLLPLLALIFPTVISLLYPDGKYVTLENGKKAGGTVADSPFKNYTYSSITKTTWDAMNTVNSLLSCMLPVVVIIVVLYIFIKFLKYEKLKTGKTKMGVMDYCNLCKDAFKIF</sequence>
<dbReference type="Pfam" id="PF12420">
    <property type="entry name" value="DUF3671"/>
    <property type="match status" value="1"/>
</dbReference>
<name>A0A0J9T2R2_PLAV1</name>
<keyword evidence="1" id="KW-0812">Transmembrane</keyword>
<dbReference type="AlphaFoldDB" id="A0A0J9T2R2"/>
<feature type="transmembrane region" description="Helical" evidence="1">
    <location>
        <begin position="166"/>
        <end position="191"/>
    </location>
</feature>
<dbReference type="OrthoDB" id="10468408at2759"/>
<dbReference type="InterPro" id="IPR022139">
    <property type="entry name" value="Fam-L/Fam-M-like_plasmodium"/>
</dbReference>
<protein>
    <recommendedName>
        <fullName evidence="4">Variable surface protein Vir35</fullName>
    </recommendedName>
</protein>
<evidence type="ECO:0000313" key="2">
    <source>
        <dbReference type="EMBL" id="KMZ89389.1"/>
    </source>
</evidence>
<reference evidence="2 3" key="1">
    <citation type="submission" date="2011-08" db="EMBL/GenBank/DDBJ databases">
        <title>The Genome Sequence of Plasmodium vivax Brazil I.</title>
        <authorList>
            <consortium name="The Broad Institute Genome Sequencing Platform"/>
            <consortium name="The Broad Institute Genome Sequencing Center for Infectious Disease"/>
            <person name="Neafsey D."/>
            <person name="Carlton J."/>
            <person name="Barnwell J."/>
            <person name="Collins W."/>
            <person name="Escalante A."/>
            <person name="Mullikin J."/>
            <person name="Saul A."/>
            <person name="Guigo R."/>
            <person name="Camara F."/>
            <person name="Young S.K."/>
            <person name="Zeng Q."/>
            <person name="Gargeya S."/>
            <person name="Fitzgerald M."/>
            <person name="Haas B."/>
            <person name="Abouelleil A."/>
            <person name="Alvarado L."/>
            <person name="Arachchi H.M."/>
            <person name="Berlin A."/>
            <person name="Brown A."/>
            <person name="Chapman S.B."/>
            <person name="Chen Z."/>
            <person name="Dunbar C."/>
            <person name="Freedman E."/>
            <person name="Gearin G."/>
            <person name="Gellesch M."/>
            <person name="Goldberg J."/>
            <person name="Griggs A."/>
            <person name="Gujja S."/>
            <person name="Heiman D."/>
            <person name="Howarth C."/>
            <person name="Larson L."/>
            <person name="Lui A."/>
            <person name="MacDonald P.J.P."/>
            <person name="Montmayeur A."/>
            <person name="Murphy C."/>
            <person name="Neiman D."/>
            <person name="Pearson M."/>
            <person name="Priest M."/>
            <person name="Roberts A."/>
            <person name="Saif S."/>
            <person name="Shea T."/>
            <person name="Shenoy N."/>
            <person name="Sisk P."/>
            <person name="Stolte C."/>
            <person name="Sykes S."/>
            <person name="Wortman J."/>
            <person name="Nusbaum C."/>
            <person name="Birren B."/>
        </authorList>
    </citation>
    <scope>NUCLEOTIDE SEQUENCE [LARGE SCALE GENOMIC DNA]</scope>
    <source>
        <strain evidence="2 3">Brazil I</strain>
    </source>
</reference>
<evidence type="ECO:0000313" key="3">
    <source>
        <dbReference type="Proteomes" id="UP000053327"/>
    </source>
</evidence>
<evidence type="ECO:0008006" key="4">
    <source>
        <dbReference type="Google" id="ProtNLM"/>
    </source>
</evidence>